<evidence type="ECO:0000256" key="7">
    <source>
        <dbReference type="RuleBase" id="RU003346"/>
    </source>
</evidence>
<keyword evidence="5 8" id="KW-1133">Transmembrane helix</keyword>
<dbReference type="PANTHER" id="PTHR48020">
    <property type="entry name" value="PROTON MYO-INOSITOL COTRANSPORTER"/>
    <property type="match status" value="1"/>
</dbReference>
<dbReference type="InterPro" id="IPR005828">
    <property type="entry name" value="MFS_sugar_transport-like"/>
</dbReference>
<feature type="transmembrane region" description="Helical" evidence="8">
    <location>
        <begin position="250"/>
        <end position="274"/>
    </location>
</feature>
<proteinExistence type="inferred from homology"/>
<feature type="transmembrane region" description="Helical" evidence="8">
    <location>
        <begin position="109"/>
        <end position="130"/>
    </location>
</feature>
<dbReference type="Gene3D" id="1.20.1250.20">
    <property type="entry name" value="MFS general substrate transporter like domains"/>
    <property type="match status" value="1"/>
</dbReference>
<evidence type="ECO:0000256" key="2">
    <source>
        <dbReference type="ARBA" id="ARBA00010992"/>
    </source>
</evidence>
<accession>A0ABQ6G3S5</accession>
<feature type="transmembrane region" description="Helical" evidence="8">
    <location>
        <begin position="172"/>
        <end position="192"/>
    </location>
</feature>
<keyword evidence="6 8" id="KW-0472">Membrane</keyword>
<evidence type="ECO:0000313" key="11">
    <source>
        <dbReference type="Proteomes" id="UP001344906"/>
    </source>
</evidence>
<organism evidence="10 11">
    <name type="scientific">Dictyobacter halimunensis</name>
    <dbReference type="NCBI Taxonomy" id="3026934"/>
    <lineage>
        <taxon>Bacteria</taxon>
        <taxon>Bacillati</taxon>
        <taxon>Chloroflexota</taxon>
        <taxon>Ktedonobacteria</taxon>
        <taxon>Ktedonobacterales</taxon>
        <taxon>Dictyobacteraceae</taxon>
        <taxon>Dictyobacter</taxon>
    </lineage>
</organism>
<evidence type="ECO:0000256" key="3">
    <source>
        <dbReference type="ARBA" id="ARBA00022448"/>
    </source>
</evidence>
<feature type="transmembrane region" description="Helical" evidence="8">
    <location>
        <begin position="286"/>
        <end position="311"/>
    </location>
</feature>
<feature type="transmembrane region" description="Helical" evidence="8">
    <location>
        <begin position="345"/>
        <end position="370"/>
    </location>
</feature>
<evidence type="ECO:0000256" key="6">
    <source>
        <dbReference type="ARBA" id="ARBA00023136"/>
    </source>
</evidence>
<dbReference type="InterPro" id="IPR050814">
    <property type="entry name" value="Myo-inositol_Transporter"/>
</dbReference>
<dbReference type="SUPFAM" id="SSF103473">
    <property type="entry name" value="MFS general substrate transporter"/>
    <property type="match status" value="1"/>
</dbReference>
<gene>
    <name evidence="10" type="ORF">KDH_67110</name>
</gene>
<dbReference type="RefSeq" id="WP_338256736.1">
    <property type="nucleotide sequence ID" value="NZ_BSRI01000002.1"/>
</dbReference>
<dbReference type="PANTHER" id="PTHR48020:SF12">
    <property type="entry name" value="PROTON MYO-INOSITOL COTRANSPORTER"/>
    <property type="match status" value="1"/>
</dbReference>
<dbReference type="NCBIfam" id="TIGR00879">
    <property type="entry name" value="SP"/>
    <property type="match status" value="1"/>
</dbReference>
<evidence type="ECO:0000256" key="8">
    <source>
        <dbReference type="SAM" id="Phobius"/>
    </source>
</evidence>
<feature type="transmembrane region" description="Helical" evidence="8">
    <location>
        <begin position="142"/>
        <end position="160"/>
    </location>
</feature>
<evidence type="ECO:0000256" key="4">
    <source>
        <dbReference type="ARBA" id="ARBA00022692"/>
    </source>
</evidence>
<feature type="transmembrane region" description="Helical" evidence="8">
    <location>
        <begin position="318"/>
        <end position="339"/>
    </location>
</feature>
<keyword evidence="11" id="KW-1185">Reference proteome</keyword>
<protein>
    <submittedName>
        <fullName evidence="10">MFS transporter</fullName>
    </submittedName>
</protein>
<dbReference type="InterPro" id="IPR020846">
    <property type="entry name" value="MFS_dom"/>
</dbReference>
<name>A0ABQ6G3S5_9CHLR</name>
<dbReference type="InterPro" id="IPR003663">
    <property type="entry name" value="Sugar/inositol_transpt"/>
</dbReference>
<feature type="domain" description="Major facilitator superfamily (MFS) profile" evidence="9">
    <location>
        <begin position="18"/>
        <end position="438"/>
    </location>
</feature>
<feature type="transmembrane region" description="Helical" evidence="8">
    <location>
        <begin position="390"/>
        <end position="410"/>
    </location>
</feature>
<reference evidence="10 11" key="1">
    <citation type="submission" date="2023-02" db="EMBL/GenBank/DDBJ databases">
        <title>Dictyobacter halimunensis sp. nov., a new member of the class Ktedonobacteria from forest soil in a geothermal area.</title>
        <authorList>
            <person name="Rachmania M.K."/>
            <person name="Ningsih F."/>
            <person name="Sakai Y."/>
            <person name="Yabe S."/>
            <person name="Yokota A."/>
            <person name="Sjamsuridzal W."/>
        </authorList>
    </citation>
    <scope>NUCLEOTIDE SEQUENCE [LARGE SCALE GENOMIC DNA]</scope>
    <source>
        <strain evidence="10 11">S3.2.2.5</strain>
    </source>
</reference>
<keyword evidence="3 7" id="KW-0813">Transport</keyword>
<feature type="transmembrane region" description="Helical" evidence="8">
    <location>
        <begin position="85"/>
        <end position="103"/>
    </location>
</feature>
<dbReference type="InterPro" id="IPR036259">
    <property type="entry name" value="MFS_trans_sf"/>
</dbReference>
<dbReference type="PROSITE" id="PS50850">
    <property type="entry name" value="MFS"/>
    <property type="match status" value="1"/>
</dbReference>
<sequence length="470" mass="50111">MQKATAPHSTKKLSVYFITSVAALGGLLFGYDTGVISGAQLFLVKTFSLNPQQQELAVSAVLIGAIIGAIVAGKVNDAFGRKRTLLLLAVIFTLGALLTAVSPNYTLFLIFRAIVGLGIGAAASVVPVYISEMAPFQMRGKLVTFNQLAITIGIAVSYWVDLAFAHAGMGWPPMFATAAIPGLLLFLGMLMSPETPRWYASRGRWVEARQVLERIEGADPEFEIAEIHTSLSVEQHQGRIRDLFTPGVRMALLVGVGLAVFQQFVGINTVIYYAPTIFQSAGVSSASSAILATSVVGVVNVLATIVALLLLDKAGRRVLLISGCIGMIIGLALLGAIFATGAGNAGLLTLLALMIYIISFAISMGPVFWLMSAEVFPTSVRGAGASVCSFSNWVANFIVSVTFLSLIGGIGTAHTFWLYAVIGVAALIFCWYLVPETKGKTLEQIEAYWNNGRRWIKPSTLSKARLKPTP</sequence>
<comment type="similarity">
    <text evidence="2 7">Belongs to the major facilitator superfamily. Sugar transporter (TC 2.A.1.1) family.</text>
</comment>
<evidence type="ECO:0000256" key="5">
    <source>
        <dbReference type="ARBA" id="ARBA00022989"/>
    </source>
</evidence>
<evidence type="ECO:0000256" key="1">
    <source>
        <dbReference type="ARBA" id="ARBA00004651"/>
    </source>
</evidence>
<dbReference type="PRINTS" id="PR00171">
    <property type="entry name" value="SUGRTRNSPORT"/>
</dbReference>
<dbReference type="PROSITE" id="PS00216">
    <property type="entry name" value="SUGAR_TRANSPORT_1"/>
    <property type="match status" value="1"/>
</dbReference>
<feature type="transmembrane region" description="Helical" evidence="8">
    <location>
        <begin position="56"/>
        <end position="73"/>
    </location>
</feature>
<dbReference type="Proteomes" id="UP001344906">
    <property type="component" value="Unassembled WGS sequence"/>
</dbReference>
<keyword evidence="4 8" id="KW-0812">Transmembrane</keyword>
<dbReference type="EMBL" id="BSRI01000002">
    <property type="protein sequence ID" value="GLV59887.1"/>
    <property type="molecule type" value="Genomic_DNA"/>
</dbReference>
<dbReference type="InterPro" id="IPR005829">
    <property type="entry name" value="Sugar_transporter_CS"/>
</dbReference>
<comment type="subcellular location">
    <subcellularLocation>
        <location evidence="1">Cell membrane</location>
        <topology evidence="1">Multi-pass membrane protein</topology>
    </subcellularLocation>
</comment>
<dbReference type="PROSITE" id="PS00217">
    <property type="entry name" value="SUGAR_TRANSPORT_2"/>
    <property type="match status" value="1"/>
</dbReference>
<comment type="caution">
    <text evidence="10">The sequence shown here is derived from an EMBL/GenBank/DDBJ whole genome shotgun (WGS) entry which is preliminary data.</text>
</comment>
<feature type="transmembrane region" description="Helical" evidence="8">
    <location>
        <begin position="21"/>
        <end position="44"/>
    </location>
</feature>
<evidence type="ECO:0000259" key="9">
    <source>
        <dbReference type="PROSITE" id="PS50850"/>
    </source>
</evidence>
<dbReference type="Pfam" id="PF00083">
    <property type="entry name" value="Sugar_tr"/>
    <property type="match status" value="1"/>
</dbReference>
<feature type="transmembrane region" description="Helical" evidence="8">
    <location>
        <begin position="416"/>
        <end position="434"/>
    </location>
</feature>
<evidence type="ECO:0000313" key="10">
    <source>
        <dbReference type="EMBL" id="GLV59887.1"/>
    </source>
</evidence>